<evidence type="ECO:0000313" key="2">
    <source>
        <dbReference type="EMBL" id="TCU59092.1"/>
    </source>
</evidence>
<name>A0A4R3TBJ2_9FIRM</name>
<dbReference type="PANTHER" id="PTHR47297:SF2">
    <property type="entry name" value="OS02G0606800 PROTEIN"/>
    <property type="match status" value="1"/>
</dbReference>
<dbReference type="GO" id="GO:0019365">
    <property type="term" value="P:pyridine nucleotide salvage"/>
    <property type="evidence" value="ECO:0007669"/>
    <property type="project" value="InterPro"/>
</dbReference>
<evidence type="ECO:0000259" key="1">
    <source>
        <dbReference type="Pfam" id="PF00857"/>
    </source>
</evidence>
<accession>A0A4R3TBJ2</accession>
<dbReference type="InterPro" id="IPR000868">
    <property type="entry name" value="Isochorismatase-like_dom"/>
</dbReference>
<comment type="caution">
    <text evidence="2">The sequence shown here is derived from an EMBL/GenBank/DDBJ whole genome shotgun (WGS) entry which is preliminary data.</text>
</comment>
<dbReference type="Proteomes" id="UP000295773">
    <property type="component" value="Unassembled WGS sequence"/>
</dbReference>
<dbReference type="SUPFAM" id="SSF52499">
    <property type="entry name" value="Isochorismatase-like hydrolases"/>
    <property type="match status" value="1"/>
</dbReference>
<dbReference type="RefSeq" id="WP_132224885.1">
    <property type="nucleotide sequence ID" value="NZ_JANKBG010000011.1"/>
</dbReference>
<reference evidence="2 3" key="1">
    <citation type="submission" date="2019-03" db="EMBL/GenBank/DDBJ databases">
        <title>Genomic Encyclopedia of Type Strains, Phase IV (KMG-IV): sequencing the most valuable type-strain genomes for metagenomic binning, comparative biology and taxonomic classification.</title>
        <authorList>
            <person name="Goeker M."/>
        </authorList>
    </citation>
    <scope>NUCLEOTIDE SEQUENCE [LARGE SCALE GENOMIC DNA]</scope>
    <source>
        <strain evidence="2 3">DSM 29481</strain>
    </source>
</reference>
<dbReference type="EMBL" id="SMBP01000011">
    <property type="protein sequence ID" value="TCU59092.1"/>
    <property type="molecule type" value="Genomic_DNA"/>
</dbReference>
<organism evidence="2 3">
    <name type="scientific">Longicatena caecimuris</name>
    <dbReference type="NCBI Taxonomy" id="1796635"/>
    <lineage>
        <taxon>Bacteria</taxon>
        <taxon>Bacillati</taxon>
        <taxon>Bacillota</taxon>
        <taxon>Erysipelotrichia</taxon>
        <taxon>Erysipelotrichales</taxon>
        <taxon>Erysipelotrichaceae</taxon>
        <taxon>Longicatena</taxon>
    </lineage>
</organism>
<dbReference type="GO" id="GO:0008936">
    <property type="term" value="F:nicotinamidase activity"/>
    <property type="evidence" value="ECO:0007669"/>
    <property type="project" value="InterPro"/>
</dbReference>
<gene>
    <name evidence="2" type="ORF">EDD61_11120</name>
</gene>
<keyword evidence="3" id="KW-1185">Reference proteome</keyword>
<dbReference type="InterPro" id="IPR036380">
    <property type="entry name" value="Isochorismatase-like_sf"/>
</dbReference>
<dbReference type="PANTHER" id="PTHR47297">
    <property type="match status" value="1"/>
</dbReference>
<dbReference type="Pfam" id="PF00857">
    <property type="entry name" value="Isochorismatase"/>
    <property type="match status" value="1"/>
</dbReference>
<dbReference type="InterPro" id="IPR044717">
    <property type="entry name" value="NIC1"/>
</dbReference>
<sequence>MARVSETFLNSYQAMQMDKLQKPIIFVVDMINGFVKEGALHDEAIHDITANIQHLLQDKACRCIFIADAHPPKTREFNAYPSHCVIGTSESEIIEELQPHVDEVMHKNSTNTFTCPDFQAFLGKRIQNYQDIVITGCCTDICILQFALCLNAWLNEHNYDDMRIIIPIDCIDTFHIENVHECVTHNEYSIRNMESNGILMVSRIERG</sequence>
<evidence type="ECO:0000313" key="3">
    <source>
        <dbReference type="Proteomes" id="UP000295773"/>
    </source>
</evidence>
<feature type="domain" description="Isochorismatase-like" evidence="1">
    <location>
        <begin position="24"/>
        <end position="181"/>
    </location>
</feature>
<protein>
    <submittedName>
        <fullName evidence="2">Nicotinamidase-related amidase</fullName>
    </submittedName>
</protein>
<dbReference type="AlphaFoldDB" id="A0A4R3TBJ2"/>
<dbReference type="Gene3D" id="3.40.50.850">
    <property type="entry name" value="Isochorismatase-like"/>
    <property type="match status" value="1"/>
</dbReference>
<dbReference type="CDD" id="cd00431">
    <property type="entry name" value="cysteine_hydrolases"/>
    <property type="match status" value="1"/>
</dbReference>
<proteinExistence type="predicted"/>